<evidence type="ECO:0000313" key="4">
    <source>
        <dbReference type="Proteomes" id="UP000181790"/>
    </source>
</evidence>
<sequence>MKKSFFALLTTLLTIYSLSLRAQITDSADPLRPSAPDTTKRVKADSSTSRAVQKPARDSVTYRIKVTADGTANSGNVNRVLLQLTSAIDYELSRQFKLSTNPSFIYGRQNGLLNEREWAGDLRSTFRYDDRLYYLAFGSLEKSNLRKIALRFSAAGGVGYKLVTKPSAYLSVTNVFLYEYTNFIELNDINVLRNSARVYGEYFMGKDKRWSISHTAFYQPALNQKGNVRWNASLSVQVRVTAAVSLRTTAFNSYESIISPGRKNNDFRWTMGLVYEKK</sequence>
<gene>
    <name evidence="3" type="ORF">BLX24_18125</name>
</gene>
<dbReference type="AlphaFoldDB" id="A0A1S2VG37"/>
<name>A0A1S2VG37_9BACT</name>
<proteinExistence type="predicted"/>
<dbReference type="Pfam" id="PF04338">
    <property type="entry name" value="DUF481"/>
    <property type="match status" value="1"/>
</dbReference>
<feature type="region of interest" description="Disordered" evidence="1">
    <location>
        <begin position="29"/>
        <end position="56"/>
    </location>
</feature>
<keyword evidence="4" id="KW-1185">Reference proteome</keyword>
<dbReference type="RefSeq" id="WP_071504610.1">
    <property type="nucleotide sequence ID" value="NZ_MORL01000010.1"/>
</dbReference>
<protein>
    <recommendedName>
        <fullName evidence="5">DUF481 domain-containing protein</fullName>
    </recommendedName>
</protein>
<evidence type="ECO:0008006" key="5">
    <source>
        <dbReference type="Google" id="ProtNLM"/>
    </source>
</evidence>
<reference evidence="3 4" key="1">
    <citation type="submission" date="2016-10" db="EMBL/GenBank/DDBJ databases">
        <title>Arsenicibacter rosenii gen. nov., sp. nov., an efficient arsenic-methylating bacterium isolated from an arsenic-contaminated paddy soil.</title>
        <authorList>
            <person name="Huang K."/>
        </authorList>
    </citation>
    <scope>NUCLEOTIDE SEQUENCE [LARGE SCALE GENOMIC DNA]</scope>
    <source>
        <strain evidence="3 4">SM-1</strain>
    </source>
</reference>
<evidence type="ECO:0000313" key="3">
    <source>
        <dbReference type="EMBL" id="OIN57669.1"/>
    </source>
</evidence>
<dbReference type="Proteomes" id="UP000181790">
    <property type="component" value="Unassembled WGS sequence"/>
</dbReference>
<organism evidence="3 4">
    <name type="scientific">Arsenicibacter rosenii</name>
    <dbReference type="NCBI Taxonomy" id="1750698"/>
    <lineage>
        <taxon>Bacteria</taxon>
        <taxon>Pseudomonadati</taxon>
        <taxon>Bacteroidota</taxon>
        <taxon>Cytophagia</taxon>
        <taxon>Cytophagales</taxon>
        <taxon>Spirosomataceae</taxon>
        <taxon>Arsenicibacter</taxon>
    </lineage>
</organism>
<feature type="chain" id="PRO_5010200590" description="DUF481 domain-containing protein" evidence="2">
    <location>
        <begin position="23"/>
        <end position="278"/>
    </location>
</feature>
<dbReference type="OrthoDB" id="892549at2"/>
<evidence type="ECO:0000256" key="2">
    <source>
        <dbReference type="SAM" id="SignalP"/>
    </source>
</evidence>
<comment type="caution">
    <text evidence="3">The sequence shown here is derived from an EMBL/GenBank/DDBJ whole genome shotgun (WGS) entry which is preliminary data.</text>
</comment>
<feature type="signal peptide" evidence="2">
    <location>
        <begin position="1"/>
        <end position="22"/>
    </location>
</feature>
<keyword evidence="2" id="KW-0732">Signal</keyword>
<dbReference type="EMBL" id="MORL01000010">
    <property type="protein sequence ID" value="OIN57669.1"/>
    <property type="molecule type" value="Genomic_DNA"/>
</dbReference>
<accession>A0A1S2VG37</accession>
<dbReference type="InterPro" id="IPR007433">
    <property type="entry name" value="DUF481"/>
</dbReference>
<evidence type="ECO:0000256" key="1">
    <source>
        <dbReference type="SAM" id="MobiDB-lite"/>
    </source>
</evidence>